<evidence type="ECO:0000313" key="2">
    <source>
        <dbReference type="Proteomes" id="UP001277183"/>
    </source>
</evidence>
<dbReference type="EMBL" id="JAWZVU010000031">
    <property type="protein sequence ID" value="MDX7719904.1"/>
    <property type="molecule type" value="Genomic_DNA"/>
</dbReference>
<protein>
    <submittedName>
        <fullName evidence="1">Uncharacterized protein</fullName>
    </submittedName>
</protein>
<proteinExistence type="predicted"/>
<sequence>MTMFVSYPFRVPATNAPLYWQSAYEPTHRFTYLQFHPEPNEDGIEIDASYAMEEDFSVSVFNERYQGTSLCFPIIPNASLPSIKALAHDAKLEAMLQRISDAYLSEFHEGQWRGSFPGLPEGFEKEVIDHLAEVLSEDALKMVPASQYVRGGNLELFILCELLSFEGYAEKLVHLAEHEGVLLVGDVVDEVAKWCAEEVEYDIETYLEPDETLHLLIFLLKRHDKAKYGYLLDLFKAHYPEVEVPLFAKTYS</sequence>
<dbReference type="RefSeq" id="WP_109422271.1">
    <property type="nucleotide sequence ID" value="NZ_JAWZVU010000031.1"/>
</dbReference>
<name>A0AAW9EW53_AERCA</name>
<comment type="caution">
    <text evidence="1">The sequence shown here is derived from an EMBL/GenBank/DDBJ whole genome shotgun (WGS) entry which is preliminary data.</text>
</comment>
<evidence type="ECO:0000313" key="1">
    <source>
        <dbReference type="EMBL" id="MDX7719904.1"/>
    </source>
</evidence>
<organism evidence="1 2">
    <name type="scientific">Aeromonas caviae</name>
    <name type="common">Aeromonas punctata</name>
    <dbReference type="NCBI Taxonomy" id="648"/>
    <lineage>
        <taxon>Bacteria</taxon>
        <taxon>Pseudomonadati</taxon>
        <taxon>Pseudomonadota</taxon>
        <taxon>Gammaproteobacteria</taxon>
        <taxon>Aeromonadales</taxon>
        <taxon>Aeromonadaceae</taxon>
        <taxon>Aeromonas</taxon>
    </lineage>
</organism>
<dbReference type="Proteomes" id="UP001277183">
    <property type="component" value="Unassembled WGS sequence"/>
</dbReference>
<reference evidence="1" key="1">
    <citation type="submission" date="2023-11" db="EMBL/GenBank/DDBJ databases">
        <title>WGS of Aeromonas in Northern Israel.</title>
        <authorList>
            <person name="Hershko Y."/>
        </authorList>
    </citation>
    <scope>NUCLEOTIDE SEQUENCE</scope>
    <source>
        <strain evidence="1">77416</strain>
    </source>
</reference>
<gene>
    <name evidence="1" type="ORF">SJS77_05360</name>
</gene>
<dbReference type="AlphaFoldDB" id="A0AAW9EW53"/>
<accession>A0AAW9EW53</accession>